<sequence>MPGKHVRFARTRTEYPAPRVPYGASSSAPSSRGPITPPYHSGPLPGYAVPKQPRPAHIHNLLSYSGRPSLNYDVSLPMSTVTTRYSSLSTAALNESAFDPPNASVKLISSLIPWSIHVNASNGYFVTVADVLNAIYRTLRTNITQGEYNSLSSRTDRQQVNDAYESRYRRIRDYQASVEEKRGGVKRVDFLRRRTRFLGLSPSNSSTTWVLHLD</sequence>
<feature type="compositionally biased region" description="Low complexity" evidence="1">
    <location>
        <begin position="23"/>
        <end position="34"/>
    </location>
</feature>
<dbReference type="AlphaFoldDB" id="A0AAW0CSL2"/>
<dbReference type="Pfam" id="PF20415">
    <property type="entry name" value="DUF6699"/>
    <property type="match status" value="1"/>
</dbReference>
<organism evidence="3 4">
    <name type="scientific">Paramarasmius palmivorus</name>
    <dbReference type="NCBI Taxonomy" id="297713"/>
    <lineage>
        <taxon>Eukaryota</taxon>
        <taxon>Fungi</taxon>
        <taxon>Dikarya</taxon>
        <taxon>Basidiomycota</taxon>
        <taxon>Agaricomycotina</taxon>
        <taxon>Agaricomycetes</taxon>
        <taxon>Agaricomycetidae</taxon>
        <taxon>Agaricales</taxon>
        <taxon>Marasmiineae</taxon>
        <taxon>Marasmiaceae</taxon>
        <taxon>Paramarasmius</taxon>
    </lineage>
</organism>
<proteinExistence type="predicted"/>
<comment type="caution">
    <text evidence="3">The sequence shown here is derived from an EMBL/GenBank/DDBJ whole genome shotgun (WGS) entry which is preliminary data.</text>
</comment>
<dbReference type="EMBL" id="JAYKXP010000034">
    <property type="protein sequence ID" value="KAK7041510.1"/>
    <property type="molecule type" value="Genomic_DNA"/>
</dbReference>
<evidence type="ECO:0000313" key="4">
    <source>
        <dbReference type="Proteomes" id="UP001383192"/>
    </source>
</evidence>
<evidence type="ECO:0000256" key="1">
    <source>
        <dbReference type="SAM" id="MobiDB-lite"/>
    </source>
</evidence>
<feature type="domain" description="DUF6699" evidence="2">
    <location>
        <begin position="70"/>
        <end position="203"/>
    </location>
</feature>
<feature type="region of interest" description="Disordered" evidence="1">
    <location>
        <begin position="1"/>
        <end position="39"/>
    </location>
</feature>
<evidence type="ECO:0000313" key="3">
    <source>
        <dbReference type="EMBL" id="KAK7041510.1"/>
    </source>
</evidence>
<protein>
    <recommendedName>
        <fullName evidence="2">DUF6699 domain-containing protein</fullName>
    </recommendedName>
</protein>
<dbReference type="InterPro" id="IPR046522">
    <property type="entry name" value="DUF6699"/>
</dbReference>
<reference evidence="3 4" key="1">
    <citation type="submission" date="2024-01" db="EMBL/GenBank/DDBJ databases">
        <title>A draft genome for a cacao thread blight-causing isolate of Paramarasmius palmivorus.</title>
        <authorList>
            <person name="Baruah I.K."/>
            <person name="Bukari Y."/>
            <person name="Amoako-Attah I."/>
            <person name="Meinhardt L.W."/>
            <person name="Bailey B.A."/>
            <person name="Cohen S.P."/>
        </authorList>
    </citation>
    <scope>NUCLEOTIDE SEQUENCE [LARGE SCALE GENOMIC DNA]</scope>
    <source>
        <strain evidence="3 4">GH-12</strain>
    </source>
</reference>
<name>A0AAW0CSL2_9AGAR</name>
<evidence type="ECO:0000259" key="2">
    <source>
        <dbReference type="Pfam" id="PF20415"/>
    </source>
</evidence>
<feature type="compositionally biased region" description="Basic residues" evidence="1">
    <location>
        <begin position="1"/>
        <end position="10"/>
    </location>
</feature>
<keyword evidence="4" id="KW-1185">Reference proteome</keyword>
<dbReference type="Proteomes" id="UP001383192">
    <property type="component" value="Unassembled WGS sequence"/>
</dbReference>
<gene>
    <name evidence="3" type="ORF">VNI00_009380</name>
</gene>
<accession>A0AAW0CSL2</accession>